<sequence length="461" mass="51362">MMVPVRCSMLGTGNPCAMLSKLGLVHARFSLTRHDVLPMRMLGRSFATKQPSILVDGDRVLIRDLVIDSRSLAEYVGRHDMSEDRKREAIEKASSMGAYCLLQADGVKSGEELRDNLKEHLEHEVTQAVEKILKQSTRVTESKLKDVEKLLSEDIDPSKKTSSIGRALGGMNDLLDKNRRDSIPSLVENSVGEVRSLLDEKRFDSIPNLLRRSMEESTNSLKGQMEKLTKLMKEQRLVKQMDHLNPAKGVAFEEELLDLLNAWKRGANASLEHSGSDSKPGDIVIVLRSPYHVHSAPFTVVIEAKDTTSQAMGKTTIEGSIGRAIETRESDGGILVGKSVDVFSRDVGDWEEGSISGKPWIATTPQHLVTAIRFLYSSHILASTKLTSQESQPRLDIATLSGQVAEVKMALKHVAQIKRRSTDIRKSAELLREQVIDMEMKIKQTLQTIEHSLLKHQEENS</sequence>
<gene>
    <name evidence="1" type="ORF">QSP1433_LOCUS380</name>
</gene>
<reference evidence="1" key="1">
    <citation type="submission" date="2021-01" db="EMBL/GenBank/DDBJ databases">
        <authorList>
            <person name="Corre E."/>
            <person name="Pelletier E."/>
            <person name="Niang G."/>
            <person name="Scheremetjew M."/>
            <person name="Finn R."/>
            <person name="Kale V."/>
            <person name="Holt S."/>
            <person name="Cochrane G."/>
            <person name="Meng A."/>
            <person name="Brown T."/>
            <person name="Cohen L."/>
        </authorList>
    </citation>
    <scope>NUCLEOTIDE SEQUENCE</scope>
    <source>
        <strain evidence="1">NY070348D</strain>
    </source>
</reference>
<accession>A0A7S2R7C6</accession>
<dbReference type="EMBL" id="HBHK01000586">
    <property type="protein sequence ID" value="CAD9662593.1"/>
    <property type="molecule type" value="Transcribed_RNA"/>
</dbReference>
<name>A0A7S2R7C6_9STRA</name>
<proteinExistence type="predicted"/>
<protein>
    <submittedName>
        <fullName evidence="1">Uncharacterized protein</fullName>
    </submittedName>
</protein>
<dbReference type="AlphaFoldDB" id="A0A7S2R7C6"/>
<evidence type="ECO:0000313" key="1">
    <source>
        <dbReference type="EMBL" id="CAD9662593.1"/>
    </source>
</evidence>
<organism evidence="1">
    <name type="scientific">Mucochytrium quahogii</name>
    <dbReference type="NCBI Taxonomy" id="96639"/>
    <lineage>
        <taxon>Eukaryota</taxon>
        <taxon>Sar</taxon>
        <taxon>Stramenopiles</taxon>
        <taxon>Bigyra</taxon>
        <taxon>Labyrinthulomycetes</taxon>
        <taxon>Thraustochytrida</taxon>
        <taxon>Thraustochytriidae</taxon>
        <taxon>Mucochytrium</taxon>
    </lineage>
</organism>